<dbReference type="SMART" id="SM00421">
    <property type="entry name" value="HTH_LUXR"/>
    <property type="match status" value="1"/>
</dbReference>
<keyword evidence="1" id="KW-0805">Transcription regulation</keyword>
<evidence type="ECO:0000259" key="5">
    <source>
        <dbReference type="PROSITE" id="PS50043"/>
    </source>
</evidence>
<dbReference type="PANTHER" id="PTHR44688:SF16">
    <property type="entry name" value="DNA-BINDING TRANSCRIPTIONAL ACTIVATOR DEVR_DOSR"/>
    <property type="match status" value="1"/>
</dbReference>
<dbReference type="InterPro" id="IPR016032">
    <property type="entry name" value="Sig_transdc_resp-reg_C-effctor"/>
</dbReference>
<dbReference type="Gene3D" id="1.10.10.10">
    <property type="entry name" value="Winged helix-like DNA-binding domain superfamily/Winged helix DNA-binding domain"/>
    <property type="match status" value="1"/>
</dbReference>
<dbReference type="SUPFAM" id="SSF46894">
    <property type="entry name" value="C-terminal effector domain of the bipartite response regulators"/>
    <property type="match status" value="1"/>
</dbReference>
<evidence type="ECO:0000313" key="6">
    <source>
        <dbReference type="EMBL" id="EKF18078.1"/>
    </source>
</evidence>
<keyword evidence="7" id="KW-1185">Reference proteome</keyword>
<dbReference type="RefSeq" id="WP_008597695.1">
    <property type="nucleotide sequence ID" value="NZ_AMRM01000016.1"/>
</dbReference>
<dbReference type="PROSITE" id="PS50043">
    <property type="entry name" value="HTH_LUXR_2"/>
    <property type="match status" value="1"/>
</dbReference>
<dbReference type="eggNOG" id="COG2197">
    <property type="taxonomic scope" value="Bacteria"/>
</dbReference>
<dbReference type="GO" id="GO:0003677">
    <property type="term" value="F:DNA binding"/>
    <property type="evidence" value="ECO:0007669"/>
    <property type="project" value="UniProtKB-KW"/>
</dbReference>
<dbReference type="STRING" id="391937.NA2_14237"/>
<keyword evidence="2" id="KW-0238">DNA-binding</keyword>
<reference evidence="6 7" key="1">
    <citation type="journal article" date="2012" name="J. Bacteriol.">
        <title>Genome Sequence of Nitratireductor pacificus Type Strain pht-3B.</title>
        <authorList>
            <person name="Lai Q."/>
            <person name="Li G."/>
            <person name="Shao Z."/>
        </authorList>
    </citation>
    <scope>NUCLEOTIDE SEQUENCE [LARGE SCALE GENOMIC DNA]</scope>
    <source>
        <strain evidence="7">pht-3B</strain>
    </source>
</reference>
<dbReference type="PATRIC" id="fig|391937.3.peg.2923"/>
<evidence type="ECO:0000256" key="3">
    <source>
        <dbReference type="ARBA" id="ARBA00023163"/>
    </source>
</evidence>
<dbReference type="InterPro" id="IPR036388">
    <property type="entry name" value="WH-like_DNA-bd_sf"/>
</dbReference>
<dbReference type="AlphaFoldDB" id="K2N1K1"/>
<evidence type="ECO:0000256" key="1">
    <source>
        <dbReference type="ARBA" id="ARBA00023015"/>
    </source>
</evidence>
<dbReference type="PANTHER" id="PTHR44688">
    <property type="entry name" value="DNA-BINDING TRANSCRIPTIONAL ACTIVATOR DEVR_DOSR"/>
    <property type="match status" value="1"/>
</dbReference>
<gene>
    <name evidence="6" type="ORF">NA2_14237</name>
</gene>
<dbReference type="InterPro" id="IPR000792">
    <property type="entry name" value="Tscrpt_reg_LuxR_C"/>
</dbReference>
<sequence>MAATGKQPRQTDTDDAPDSPAEITESLRTLSAGIGADSFHLYLLDGVSARRLVPCLDSAFPGTHPETERLPGRLPWRFADIVAEASHPLWWGEEAPGDFSDFFSERVPAIEDGAGLVLPLCTEHRRLGVVFFLGSAMRLTPQALFDIHNECHASFAALAELFPSADETPMPAISKRELQCLKLTANGLTSEDIAKRLGLSVHTANQYLASTTQKLNAVNRVHAVAKALRIGLID</sequence>
<keyword evidence="3" id="KW-0804">Transcription</keyword>
<evidence type="ECO:0000313" key="7">
    <source>
        <dbReference type="Proteomes" id="UP000006786"/>
    </source>
</evidence>
<name>K2N1K1_9HYPH</name>
<feature type="domain" description="HTH luxR-type" evidence="5">
    <location>
        <begin position="166"/>
        <end position="231"/>
    </location>
</feature>
<organism evidence="6 7">
    <name type="scientific">Nitratireductor pacificus pht-3B</name>
    <dbReference type="NCBI Taxonomy" id="391937"/>
    <lineage>
        <taxon>Bacteria</taxon>
        <taxon>Pseudomonadati</taxon>
        <taxon>Pseudomonadota</taxon>
        <taxon>Alphaproteobacteria</taxon>
        <taxon>Hyphomicrobiales</taxon>
        <taxon>Phyllobacteriaceae</taxon>
        <taxon>Nitratireductor</taxon>
    </lineage>
</organism>
<dbReference type="EMBL" id="AMRM01000016">
    <property type="protein sequence ID" value="EKF18078.1"/>
    <property type="molecule type" value="Genomic_DNA"/>
</dbReference>
<comment type="caution">
    <text evidence="6">The sequence shown here is derived from an EMBL/GenBank/DDBJ whole genome shotgun (WGS) entry which is preliminary data.</text>
</comment>
<proteinExistence type="predicted"/>
<feature type="region of interest" description="Disordered" evidence="4">
    <location>
        <begin position="1"/>
        <end position="21"/>
    </location>
</feature>
<evidence type="ECO:0000256" key="4">
    <source>
        <dbReference type="SAM" id="MobiDB-lite"/>
    </source>
</evidence>
<protein>
    <submittedName>
        <fullName evidence="6">Transcriptional regulator</fullName>
    </submittedName>
</protein>
<dbReference type="CDD" id="cd06170">
    <property type="entry name" value="LuxR_C_like"/>
    <property type="match status" value="1"/>
</dbReference>
<dbReference type="GO" id="GO:0006355">
    <property type="term" value="P:regulation of DNA-templated transcription"/>
    <property type="evidence" value="ECO:0007669"/>
    <property type="project" value="InterPro"/>
</dbReference>
<dbReference type="Pfam" id="PF00196">
    <property type="entry name" value="GerE"/>
    <property type="match status" value="1"/>
</dbReference>
<accession>K2N1K1</accession>
<dbReference type="PRINTS" id="PR00038">
    <property type="entry name" value="HTHLUXR"/>
</dbReference>
<evidence type="ECO:0000256" key="2">
    <source>
        <dbReference type="ARBA" id="ARBA00023125"/>
    </source>
</evidence>
<dbReference type="Proteomes" id="UP000006786">
    <property type="component" value="Unassembled WGS sequence"/>
</dbReference>